<evidence type="ECO:0000256" key="1">
    <source>
        <dbReference type="SAM" id="Phobius"/>
    </source>
</evidence>
<name>A0ABY9ECR7_9GAMM</name>
<keyword evidence="1" id="KW-1133">Transmembrane helix</keyword>
<keyword evidence="1" id="KW-0812">Transmembrane</keyword>
<proteinExistence type="predicted"/>
<feature type="transmembrane region" description="Helical" evidence="1">
    <location>
        <begin position="36"/>
        <end position="57"/>
    </location>
</feature>
<keyword evidence="1" id="KW-0472">Membrane</keyword>
<evidence type="ECO:0008006" key="4">
    <source>
        <dbReference type="Google" id="ProtNLM"/>
    </source>
</evidence>
<gene>
    <name evidence="2" type="ORF">M8T91_00090</name>
</gene>
<organism evidence="2 3">
    <name type="scientific">Microbulbifer spongiae</name>
    <dbReference type="NCBI Taxonomy" id="2944933"/>
    <lineage>
        <taxon>Bacteria</taxon>
        <taxon>Pseudomonadati</taxon>
        <taxon>Pseudomonadota</taxon>
        <taxon>Gammaproteobacteria</taxon>
        <taxon>Cellvibrionales</taxon>
        <taxon>Microbulbiferaceae</taxon>
        <taxon>Microbulbifer</taxon>
    </lineage>
</organism>
<protein>
    <recommendedName>
        <fullName evidence="4">Transmembrane protein</fullName>
    </recommendedName>
</protein>
<dbReference type="EMBL" id="CP098023">
    <property type="protein sequence ID" value="WKD49863.1"/>
    <property type="molecule type" value="Genomic_DNA"/>
</dbReference>
<reference evidence="2 3" key="1">
    <citation type="submission" date="2022-05" db="EMBL/GenBank/DDBJ databases">
        <title>Microbulbifer sp. nov., isolated from sponge.</title>
        <authorList>
            <person name="Gao L."/>
        </authorList>
    </citation>
    <scope>NUCLEOTIDE SEQUENCE [LARGE SCALE GENOMIC DNA]</scope>
    <source>
        <strain evidence="2 3">MI-G</strain>
    </source>
</reference>
<dbReference type="RefSeq" id="WP_301415708.1">
    <property type="nucleotide sequence ID" value="NZ_CP098023.1"/>
</dbReference>
<sequence>MAVHREIFTMENNDRVPLSGHSSQGRSFARRMKLQGISIVASVALPIVAAYIVFYTGTGLPNSTLNQGELLQPPVNLSRMPFIQGEEEVSLIEKDTPKWRYLILSDMTCDKECERLLYTSRQVHIRLGEKANRVERLLVTGEPLTADETEKLRQEHPRLKVLQLNRESLRTLQEQTAHQNIADTRAVLIDQQGFAMMAYDNHHSGNQWLKDIKRLLKYSYEQ</sequence>
<dbReference type="Proteomes" id="UP001321520">
    <property type="component" value="Chromosome"/>
</dbReference>
<evidence type="ECO:0000313" key="2">
    <source>
        <dbReference type="EMBL" id="WKD49863.1"/>
    </source>
</evidence>
<evidence type="ECO:0000313" key="3">
    <source>
        <dbReference type="Proteomes" id="UP001321520"/>
    </source>
</evidence>
<accession>A0ABY9ECR7</accession>
<keyword evidence="3" id="KW-1185">Reference proteome</keyword>